<dbReference type="STRING" id="307486.GCA_000807215_00584"/>
<keyword evidence="3" id="KW-1185">Reference proteome</keyword>
<reference evidence="2 3" key="1">
    <citation type="submission" date="2019-07" db="EMBL/GenBank/DDBJ databases">
        <title>Tepidimonas taiwanensis I1-1 draft genome.</title>
        <authorList>
            <person name="Da Costa M.S."/>
            <person name="Froufe H.J.C."/>
            <person name="Egas C."/>
            <person name="Albuquerque L."/>
        </authorList>
    </citation>
    <scope>NUCLEOTIDE SEQUENCE [LARGE SCALE GENOMIC DNA]</scope>
    <source>
        <strain evidence="2 3">I1-1</strain>
    </source>
</reference>
<dbReference type="InterPro" id="IPR011008">
    <property type="entry name" value="Dimeric_a/b-barrel"/>
</dbReference>
<gene>
    <name evidence="2" type="ORF">Ttaiw_02446</name>
</gene>
<dbReference type="Pfam" id="PF07045">
    <property type="entry name" value="DUF1330"/>
    <property type="match status" value="1"/>
</dbReference>
<sequence>MSSGYIIAWVDVTDPQQYEEYKRWSSAAIQAHGAEICVRGGRVETLEGDWQPGRIVVLKFPSFQAARAFHDSPEYRRAREARTGAAVMRMICVEGL</sequence>
<dbReference type="Gene3D" id="3.30.70.100">
    <property type="match status" value="1"/>
</dbReference>
<dbReference type="AlphaFoldDB" id="A0A554WZH7"/>
<dbReference type="PANTHER" id="PTHR41521:SF4">
    <property type="entry name" value="BLR0684 PROTEIN"/>
    <property type="match status" value="1"/>
</dbReference>
<name>A0A554WZH7_9BURK</name>
<dbReference type="PANTHER" id="PTHR41521">
    <property type="match status" value="1"/>
</dbReference>
<accession>A0A554WZH7</accession>
<evidence type="ECO:0000259" key="1">
    <source>
        <dbReference type="Pfam" id="PF07045"/>
    </source>
</evidence>
<dbReference type="EMBL" id="VJOM01000042">
    <property type="protein sequence ID" value="TSE28989.1"/>
    <property type="molecule type" value="Genomic_DNA"/>
</dbReference>
<dbReference type="InterPro" id="IPR010753">
    <property type="entry name" value="DUF1330"/>
</dbReference>
<organism evidence="2 3">
    <name type="scientific">Tepidimonas taiwanensis</name>
    <dbReference type="NCBI Taxonomy" id="307486"/>
    <lineage>
        <taxon>Bacteria</taxon>
        <taxon>Pseudomonadati</taxon>
        <taxon>Pseudomonadota</taxon>
        <taxon>Betaproteobacteria</taxon>
        <taxon>Burkholderiales</taxon>
        <taxon>Tepidimonas</taxon>
    </lineage>
</organism>
<feature type="domain" description="DUF1330" evidence="1">
    <location>
        <begin position="3"/>
        <end position="96"/>
    </location>
</feature>
<evidence type="ECO:0000313" key="2">
    <source>
        <dbReference type="EMBL" id="TSE28989.1"/>
    </source>
</evidence>
<dbReference type="SUPFAM" id="SSF54909">
    <property type="entry name" value="Dimeric alpha+beta barrel"/>
    <property type="match status" value="1"/>
</dbReference>
<dbReference type="OrthoDB" id="516779at2"/>
<proteinExistence type="predicted"/>
<evidence type="ECO:0000313" key="3">
    <source>
        <dbReference type="Proteomes" id="UP000317763"/>
    </source>
</evidence>
<dbReference type="Proteomes" id="UP000317763">
    <property type="component" value="Unassembled WGS sequence"/>
</dbReference>
<dbReference type="RefSeq" id="WP_043699046.1">
    <property type="nucleotide sequence ID" value="NZ_CP083911.1"/>
</dbReference>
<comment type="caution">
    <text evidence="2">The sequence shown here is derived from an EMBL/GenBank/DDBJ whole genome shotgun (WGS) entry which is preliminary data.</text>
</comment>
<protein>
    <recommendedName>
        <fullName evidence="1">DUF1330 domain-containing protein</fullName>
    </recommendedName>
</protein>